<dbReference type="AlphaFoldDB" id="A0A5D2F7L9"/>
<dbReference type="EMBL" id="CM017697">
    <property type="protein sequence ID" value="TYH00599.1"/>
    <property type="molecule type" value="Genomic_DNA"/>
</dbReference>
<organism evidence="1 2">
    <name type="scientific">Gossypium darwinii</name>
    <name type="common">Darwin's cotton</name>
    <name type="synonym">Gossypium barbadense var. darwinii</name>
    <dbReference type="NCBI Taxonomy" id="34276"/>
    <lineage>
        <taxon>Eukaryota</taxon>
        <taxon>Viridiplantae</taxon>
        <taxon>Streptophyta</taxon>
        <taxon>Embryophyta</taxon>
        <taxon>Tracheophyta</taxon>
        <taxon>Spermatophyta</taxon>
        <taxon>Magnoliopsida</taxon>
        <taxon>eudicotyledons</taxon>
        <taxon>Gunneridae</taxon>
        <taxon>Pentapetalae</taxon>
        <taxon>rosids</taxon>
        <taxon>malvids</taxon>
        <taxon>Malvales</taxon>
        <taxon>Malvaceae</taxon>
        <taxon>Malvoideae</taxon>
        <taxon>Gossypium</taxon>
    </lineage>
</organism>
<evidence type="ECO:0000313" key="2">
    <source>
        <dbReference type="Proteomes" id="UP000323506"/>
    </source>
</evidence>
<evidence type="ECO:0000313" key="1">
    <source>
        <dbReference type="EMBL" id="TYH00599.1"/>
    </source>
</evidence>
<sequence length="73" mass="7699">MTGGRNREDSVVESQGEKTLVFVASPTLVGTRVGFVTFGSPQIHNHEGARTTIRAACTLVATGRHMGGTAQSR</sequence>
<gene>
    <name evidence="1" type="ORF">ES288_A10G291300v1</name>
</gene>
<proteinExistence type="predicted"/>
<name>A0A5D2F7L9_GOSDA</name>
<protein>
    <submittedName>
        <fullName evidence="1">Uncharacterized protein</fullName>
    </submittedName>
</protein>
<reference evidence="1 2" key="1">
    <citation type="submission" date="2019-06" db="EMBL/GenBank/DDBJ databases">
        <title>WGS assembly of Gossypium darwinii.</title>
        <authorList>
            <person name="Chen Z.J."/>
            <person name="Sreedasyam A."/>
            <person name="Ando A."/>
            <person name="Song Q."/>
            <person name="De L."/>
            <person name="Hulse-Kemp A."/>
            <person name="Ding M."/>
            <person name="Ye W."/>
            <person name="Kirkbride R."/>
            <person name="Jenkins J."/>
            <person name="Plott C."/>
            <person name="Lovell J."/>
            <person name="Lin Y.-M."/>
            <person name="Vaughn R."/>
            <person name="Liu B."/>
            <person name="Li W."/>
            <person name="Simpson S."/>
            <person name="Scheffler B."/>
            <person name="Saski C."/>
            <person name="Grover C."/>
            <person name="Hu G."/>
            <person name="Conover J."/>
            <person name="Carlson J."/>
            <person name="Shu S."/>
            <person name="Boston L."/>
            <person name="Williams M."/>
            <person name="Peterson D."/>
            <person name="Mcgee K."/>
            <person name="Jones D."/>
            <person name="Wendel J."/>
            <person name="Stelly D."/>
            <person name="Grimwood J."/>
            <person name="Schmutz J."/>
        </authorList>
    </citation>
    <scope>NUCLEOTIDE SEQUENCE [LARGE SCALE GENOMIC DNA]</scope>
    <source>
        <strain evidence="1">1808015.09</strain>
    </source>
</reference>
<accession>A0A5D2F7L9</accession>
<keyword evidence="2" id="KW-1185">Reference proteome</keyword>
<dbReference type="Proteomes" id="UP000323506">
    <property type="component" value="Chromosome A10"/>
</dbReference>